<feature type="transmembrane region" description="Helical" evidence="10">
    <location>
        <begin position="411"/>
        <end position="432"/>
    </location>
</feature>
<dbReference type="RefSeq" id="WP_187722397.1">
    <property type="nucleotide sequence ID" value="NZ_BAABBL010000006.1"/>
</dbReference>
<evidence type="ECO:0000256" key="6">
    <source>
        <dbReference type="ARBA" id="ARBA00022847"/>
    </source>
</evidence>
<evidence type="ECO:0000256" key="9">
    <source>
        <dbReference type="RuleBase" id="RU362091"/>
    </source>
</evidence>
<dbReference type="GO" id="GO:0015293">
    <property type="term" value="F:symporter activity"/>
    <property type="evidence" value="ECO:0007669"/>
    <property type="project" value="UniProtKB-KW"/>
</dbReference>
<evidence type="ECO:0000313" key="12">
    <source>
        <dbReference type="Proteomes" id="UP000516117"/>
    </source>
</evidence>
<feature type="transmembrane region" description="Helical" evidence="10">
    <location>
        <begin position="485"/>
        <end position="504"/>
    </location>
</feature>
<keyword evidence="7 10" id="KW-1133">Transmembrane helix</keyword>
<evidence type="ECO:0000256" key="5">
    <source>
        <dbReference type="ARBA" id="ARBA00022692"/>
    </source>
</evidence>
<evidence type="ECO:0000256" key="4">
    <source>
        <dbReference type="ARBA" id="ARBA00022475"/>
    </source>
</evidence>
<name>A0A7H0H9U2_9ACTN</name>
<feature type="transmembrane region" description="Helical" evidence="10">
    <location>
        <begin position="337"/>
        <end position="366"/>
    </location>
</feature>
<dbReference type="InterPro" id="IPR038377">
    <property type="entry name" value="Na/Glc_symporter_sf"/>
</dbReference>
<feature type="transmembrane region" description="Helical" evidence="10">
    <location>
        <begin position="163"/>
        <end position="181"/>
    </location>
</feature>
<feature type="transmembrane region" description="Helical" evidence="10">
    <location>
        <begin position="126"/>
        <end position="157"/>
    </location>
</feature>
<evidence type="ECO:0000256" key="7">
    <source>
        <dbReference type="ARBA" id="ARBA00022989"/>
    </source>
</evidence>
<keyword evidence="5 10" id="KW-0812">Transmembrane</keyword>
<keyword evidence="12" id="KW-1185">Reference proteome</keyword>
<dbReference type="GO" id="GO:0005886">
    <property type="term" value="C:plasma membrane"/>
    <property type="evidence" value="ECO:0007669"/>
    <property type="project" value="UniProtKB-SubCell"/>
</dbReference>
<dbReference type="AlphaFoldDB" id="A0A7H0H9U2"/>
<feature type="transmembrane region" description="Helical" evidence="10">
    <location>
        <begin position="249"/>
        <end position="273"/>
    </location>
</feature>
<keyword evidence="3" id="KW-0813">Transport</keyword>
<dbReference type="GO" id="GO:0015123">
    <property type="term" value="F:acetate transmembrane transporter activity"/>
    <property type="evidence" value="ECO:0007669"/>
    <property type="project" value="TreeGrafter"/>
</dbReference>
<evidence type="ECO:0000256" key="8">
    <source>
        <dbReference type="ARBA" id="ARBA00023136"/>
    </source>
</evidence>
<dbReference type="GO" id="GO:0006847">
    <property type="term" value="P:plasma membrane acetate transport"/>
    <property type="evidence" value="ECO:0007669"/>
    <property type="project" value="TreeGrafter"/>
</dbReference>
<dbReference type="Pfam" id="PF00474">
    <property type="entry name" value="SSF"/>
    <property type="match status" value="1"/>
</dbReference>
<evidence type="ECO:0000256" key="3">
    <source>
        <dbReference type="ARBA" id="ARBA00022448"/>
    </source>
</evidence>
<dbReference type="InterPro" id="IPR001734">
    <property type="entry name" value="Na/solute_symporter"/>
</dbReference>
<protein>
    <submittedName>
        <fullName evidence="11">Cation acetate symporter</fullName>
    </submittedName>
</protein>
<keyword evidence="4" id="KW-1003">Cell membrane</keyword>
<organism evidence="11 12">
    <name type="scientific">Tessaracoccus defluvii</name>
    <dbReference type="NCBI Taxonomy" id="1285901"/>
    <lineage>
        <taxon>Bacteria</taxon>
        <taxon>Bacillati</taxon>
        <taxon>Actinomycetota</taxon>
        <taxon>Actinomycetes</taxon>
        <taxon>Propionibacteriales</taxon>
        <taxon>Propionibacteriaceae</taxon>
        <taxon>Tessaracoccus</taxon>
    </lineage>
</organism>
<gene>
    <name evidence="11" type="ORF">H9L22_08800</name>
</gene>
<comment type="subcellular location">
    <subcellularLocation>
        <location evidence="1">Cell membrane</location>
        <topology evidence="1">Multi-pass membrane protein</topology>
    </subcellularLocation>
</comment>
<accession>A0A7H0H9U2</accession>
<evidence type="ECO:0000256" key="1">
    <source>
        <dbReference type="ARBA" id="ARBA00004651"/>
    </source>
</evidence>
<sequence>MNLLETLGNPIINIGIFAAFVVLTMAVVVRVTMGGKKKSAGDFYTGGAKFDGRQNGFAIAGDYLSAASFLGIVGAVALYGYDGLLYSVGFLVAWLVALLLVAEPLRNTGKYTMADVLSFRMKQKPVRLAAATSTLAVSVFYLLAQMAGAGALVALLLGISSPLGQNIIIAIVGLLMVGYVLIGGMKGTTWVQIIKAILLILGALVMTVWVMANAGFNLSELIGNAMEKAASDGHEVNLLAPMERYKDPLALVSLGLALVLGASGLPHVLMRFYTVPTAKEARRSVTWAIGLIGAFYLFTMVLGYGAAWLVGPEAIKNMPGGANAAAPALAYHLGGTILMAVIAGVAFATILAVVAGLTITASASFAHDIYNSVLKDGKAAPEQEVKVARLTSVTIGLLAIVGGVVANGQNVAFLVALAFAVAASANLPSILYSLYWKRFSTAGAVWSIFGGLITAVVLIIFSPAVSGAPGAMFPDADFAWFPIDSPAIVSVPVGFFLGWLGSVLRPDGDQFADQAAEMEVRSMTGAGAAGALDH</sequence>
<proteinExistence type="inferred from homology"/>
<feature type="transmembrane region" description="Helical" evidence="10">
    <location>
        <begin position="444"/>
        <end position="465"/>
    </location>
</feature>
<dbReference type="KEGG" id="tdf:H9L22_08800"/>
<feature type="transmembrane region" description="Helical" evidence="10">
    <location>
        <begin position="285"/>
        <end position="310"/>
    </location>
</feature>
<dbReference type="PANTHER" id="PTHR48086">
    <property type="entry name" value="SODIUM/PROLINE SYMPORTER-RELATED"/>
    <property type="match status" value="1"/>
</dbReference>
<keyword evidence="6" id="KW-0769">Symport</keyword>
<dbReference type="Proteomes" id="UP000516117">
    <property type="component" value="Chromosome"/>
</dbReference>
<dbReference type="PANTHER" id="PTHR48086:SF6">
    <property type="entry name" value="CATION_ACETATE SYMPORTER ACTP"/>
    <property type="match status" value="1"/>
</dbReference>
<feature type="transmembrane region" description="Helical" evidence="10">
    <location>
        <begin position="387"/>
        <end position="405"/>
    </location>
</feature>
<dbReference type="EMBL" id="CP060789">
    <property type="protein sequence ID" value="QNP57308.1"/>
    <property type="molecule type" value="Genomic_DNA"/>
</dbReference>
<feature type="transmembrane region" description="Helical" evidence="10">
    <location>
        <begin position="12"/>
        <end position="35"/>
    </location>
</feature>
<evidence type="ECO:0000256" key="2">
    <source>
        <dbReference type="ARBA" id="ARBA00006434"/>
    </source>
</evidence>
<evidence type="ECO:0000256" key="10">
    <source>
        <dbReference type="SAM" id="Phobius"/>
    </source>
</evidence>
<feature type="transmembrane region" description="Helical" evidence="10">
    <location>
        <begin position="84"/>
        <end position="105"/>
    </location>
</feature>
<dbReference type="PROSITE" id="PS50283">
    <property type="entry name" value="NA_SOLUT_SYMP_3"/>
    <property type="match status" value="1"/>
</dbReference>
<evidence type="ECO:0000313" key="11">
    <source>
        <dbReference type="EMBL" id="QNP57308.1"/>
    </source>
</evidence>
<dbReference type="Gene3D" id="1.20.1730.10">
    <property type="entry name" value="Sodium/glucose cotransporter"/>
    <property type="match status" value="1"/>
</dbReference>
<reference evidence="11 12" key="1">
    <citation type="submission" date="2020-08" db="EMBL/GenBank/DDBJ databases">
        <title>Genome sequence of Tessaracoccus defluvii JCM 17540T.</title>
        <authorList>
            <person name="Hyun D.-W."/>
            <person name="Bae J.-W."/>
        </authorList>
    </citation>
    <scope>NUCLEOTIDE SEQUENCE [LARGE SCALE GENOMIC DNA]</scope>
    <source>
        <strain evidence="11 12">JCM 17540</strain>
    </source>
</reference>
<dbReference type="CDD" id="cd11480">
    <property type="entry name" value="SLC5sbd_u4"/>
    <property type="match status" value="1"/>
</dbReference>
<comment type="similarity">
    <text evidence="2 9">Belongs to the sodium:solute symporter (SSF) (TC 2.A.21) family.</text>
</comment>
<feature type="transmembrane region" description="Helical" evidence="10">
    <location>
        <begin position="56"/>
        <end position="78"/>
    </location>
</feature>
<dbReference type="InterPro" id="IPR050277">
    <property type="entry name" value="Sodium:Solute_Symporter"/>
</dbReference>
<feature type="transmembrane region" description="Helical" evidence="10">
    <location>
        <begin position="193"/>
        <end position="212"/>
    </location>
</feature>
<keyword evidence="8 10" id="KW-0472">Membrane</keyword>